<evidence type="ECO:0000313" key="2">
    <source>
        <dbReference type="Proteomes" id="UP000321570"/>
    </source>
</evidence>
<protein>
    <submittedName>
        <fullName evidence="1">Uncharacterized protein</fullName>
    </submittedName>
</protein>
<gene>
    <name evidence="1" type="ORF">WMSIL1_LOCUS14330</name>
</gene>
<accession>A0A564ZB81</accession>
<evidence type="ECO:0000313" key="1">
    <source>
        <dbReference type="EMBL" id="VUZ56720.1"/>
    </source>
</evidence>
<sequence>MTRPTTFFQQPVNKHWTLRTRISCIIQRTIDKLKFWNVTQCTTHCVNIYSSNL</sequence>
<dbReference type="Proteomes" id="UP000321570">
    <property type="component" value="Unassembled WGS sequence"/>
</dbReference>
<proteinExistence type="predicted"/>
<dbReference type="EMBL" id="CABIJS010000708">
    <property type="protein sequence ID" value="VUZ56720.1"/>
    <property type="molecule type" value="Genomic_DNA"/>
</dbReference>
<name>A0A564ZB81_HYMDI</name>
<dbReference type="AlphaFoldDB" id="A0A564ZB81"/>
<reference evidence="1 2" key="1">
    <citation type="submission" date="2019-07" db="EMBL/GenBank/DDBJ databases">
        <authorList>
            <person name="Jastrzebski P J."/>
            <person name="Paukszto L."/>
            <person name="Jastrzebski P J."/>
        </authorList>
    </citation>
    <scope>NUCLEOTIDE SEQUENCE [LARGE SCALE GENOMIC DNA]</scope>
    <source>
        <strain evidence="1 2">WMS-il1</strain>
    </source>
</reference>
<keyword evidence="2" id="KW-1185">Reference proteome</keyword>
<organism evidence="1 2">
    <name type="scientific">Hymenolepis diminuta</name>
    <name type="common">Rat tapeworm</name>
    <dbReference type="NCBI Taxonomy" id="6216"/>
    <lineage>
        <taxon>Eukaryota</taxon>
        <taxon>Metazoa</taxon>
        <taxon>Spiralia</taxon>
        <taxon>Lophotrochozoa</taxon>
        <taxon>Platyhelminthes</taxon>
        <taxon>Cestoda</taxon>
        <taxon>Eucestoda</taxon>
        <taxon>Cyclophyllidea</taxon>
        <taxon>Hymenolepididae</taxon>
        <taxon>Hymenolepis</taxon>
    </lineage>
</organism>